<feature type="compositionally biased region" description="Basic and acidic residues" evidence="1">
    <location>
        <begin position="35"/>
        <end position="51"/>
    </location>
</feature>
<keyword evidence="3" id="KW-1185">Reference proteome</keyword>
<gene>
    <name evidence="2" type="ORF">AB1Y20_018406</name>
</gene>
<sequence>MHDMLLASPHAKTSRVYPASPSALKTTPRYSGEALSRDEPATARKRSGPERHCRFSTVQVNTYTVRLDTSKLPDKGPGVGLGDLFDVQLSRVSSFEEKREHHGVRRSSPEDRRQAVLHLHRCESIDEAERDVERIKRQRAESAAEVCEFAGSSLDQVPEFDDEPDFGISDLWK</sequence>
<reference evidence="2 3" key="1">
    <citation type="journal article" date="2024" name="Science">
        <title>Giant polyketide synthase enzymes in the biosynthesis of giant marine polyether toxins.</title>
        <authorList>
            <person name="Fallon T.R."/>
            <person name="Shende V.V."/>
            <person name="Wierzbicki I.H."/>
            <person name="Pendleton A.L."/>
            <person name="Watervoot N.F."/>
            <person name="Auber R.P."/>
            <person name="Gonzalez D.J."/>
            <person name="Wisecaver J.H."/>
            <person name="Moore B.S."/>
        </authorList>
    </citation>
    <scope>NUCLEOTIDE SEQUENCE [LARGE SCALE GENOMIC DNA]</scope>
    <source>
        <strain evidence="2 3">12B1</strain>
    </source>
</reference>
<proteinExistence type="predicted"/>
<name>A0AB34JQM2_PRYPA</name>
<dbReference type="AlphaFoldDB" id="A0AB34JQM2"/>
<accession>A0AB34JQM2</accession>
<organism evidence="2 3">
    <name type="scientific">Prymnesium parvum</name>
    <name type="common">Toxic golden alga</name>
    <dbReference type="NCBI Taxonomy" id="97485"/>
    <lineage>
        <taxon>Eukaryota</taxon>
        <taxon>Haptista</taxon>
        <taxon>Haptophyta</taxon>
        <taxon>Prymnesiophyceae</taxon>
        <taxon>Prymnesiales</taxon>
        <taxon>Prymnesiaceae</taxon>
        <taxon>Prymnesium</taxon>
    </lineage>
</organism>
<evidence type="ECO:0000313" key="2">
    <source>
        <dbReference type="EMBL" id="KAL1523468.1"/>
    </source>
</evidence>
<feature type="region of interest" description="Disordered" evidence="1">
    <location>
        <begin position="154"/>
        <end position="173"/>
    </location>
</feature>
<protein>
    <submittedName>
        <fullName evidence="2">Uncharacterized protein</fullName>
    </submittedName>
</protein>
<evidence type="ECO:0000313" key="3">
    <source>
        <dbReference type="Proteomes" id="UP001515480"/>
    </source>
</evidence>
<dbReference type="Proteomes" id="UP001515480">
    <property type="component" value="Unassembled WGS sequence"/>
</dbReference>
<feature type="region of interest" description="Disordered" evidence="1">
    <location>
        <begin position="1"/>
        <end position="51"/>
    </location>
</feature>
<evidence type="ECO:0000256" key="1">
    <source>
        <dbReference type="SAM" id="MobiDB-lite"/>
    </source>
</evidence>
<dbReference type="EMBL" id="JBGBPQ010000006">
    <property type="protein sequence ID" value="KAL1523468.1"/>
    <property type="molecule type" value="Genomic_DNA"/>
</dbReference>
<comment type="caution">
    <text evidence="2">The sequence shown here is derived from an EMBL/GenBank/DDBJ whole genome shotgun (WGS) entry which is preliminary data.</text>
</comment>